<dbReference type="InterPro" id="IPR036388">
    <property type="entry name" value="WH-like_DNA-bd_sf"/>
</dbReference>
<dbReference type="SUPFAM" id="SSF88659">
    <property type="entry name" value="Sigma3 and sigma4 domains of RNA polymerase sigma factors"/>
    <property type="match status" value="1"/>
</dbReference>
<dbReference type="PANTHER" id="PTHR43133">
    <property type="entry name" value="RNA POLYMERASE ECF-TYPE SIGMA FACTO"/>
    <property type="match status" value="1"/>
</dbReference>
<organism evidence="8 9">
    <name type="scientific">Actinokineospora xionganensis</name>
    <dbReference type="NCBI Taxonomy" id="2684470"/>
    <lineage>
        <taxon>Bacteria</taxon>
        <taxon>Bacillati</taxon>
        <taxon>Actinomycetota</taxon>
        <taxon>Actinomycetes</taxon>
        <taxon>Pseudonocardiales</taxon>
        <taxon>Pseudonocardiaceae</taxon>
        <taxon>Actinokineospora</taxon>
    </lineage>
</organism>
<evidence type="ECO:0000313" key="9">
    <source>
        <dbReference type="Proteomes" id="UP000734823"/>
    </source>
</evidence>
<protein>
    <submittedName>
        <fullName evidence="8">SigE family RNA polymerase sigma factor</fullName>
    </submittedName>
</protein>
<comment type="similarity">
    <text evidence="1">Belongs to the sigma-70 factor family. ECF subfamily.</text>
</comment>
<comment type="caution">
    <text evidence="8">The sequence shown here is derived from an EMBL/GenBank/DDBJ whole genome shotgun (WGS) entry which is preliminary data.</text>
</comment>
<dbReference type="Pfam" id="PF08281">
    <property type="entry name" value="Sigma70_r4_2"/>
    <property type="match status" value="1"/>
</dbReference>
<sequence length="167" mass="19025">MTDRDNEFVDYVKARGAALRRTAFLLCGDWHRAEDLVQSALLKLFRAWPKIRADDAIDAYARKILVRTAIDESRRLWRKREWGADDLPDVAAPGEDHDSALDARRALARLPVRQRAAVVLRYWEDLPVEEVAQLLGCAEGTVKSQCAKGLASLRRMLRDEMVLEGPR</sequence>
<dbReference type="NCBIfam" id="TIGR02937">
    <property type="entry name" value="sigma70-ECF"/>
    <property type="match status" value="1"/>
</dbReference>
<dbReference type="InterPro" id="IPR007627">
    <property type="entry name" value="RNA_pol_sigma70_r2"/>
</dbReference>
<gene>
    <name evidence="8" type="ORF">GPZ80_17250</name>
</gene>
<dbReference type="Gene3D" id="1.10.1740.10">
    <property type="match status" value="1"/>
</dbReference>
<dbReference type="InterPro" id="IPR013324">
    <property type="entry name" value="RNA_pol_sigma_r3/r4-like"/>
</dbReference>
<dbReference type="InterPro" id="IPR039425">
    <property type="entry name" value="RNA_pol_sigma-70-like"/>
</dbReference>
<dbReference type="InterPro" id="IPR014284">
    <property type="entry name" value="RNA_pol_sigma-70_dom"/>
</dbReference>
<dbReference type="NCBIfam" id="TIGR02983">
    <property type="entry name" value="SigE-fam_strep"/>
    <property type="match status" value="1"/>
</dbReference>
<keyword evidence="5" id="KW-0804">Transcription</keyword>
<feature type="domain" description="RNA polymerase sigma-70 region 2" evidence="6">
    <location>
        <begin position="16"/>
        <end position="78"/>
    </location>
</feature>
<dbReference type="Gene3D" id="1.10.10.10">
    <property type="entry name" value="Winged helix-like DNA-binding domain superfamily/Winged helix DNA-binding domain"/>
    <property type="match status" value="1"/>
</dbReference>
<dbReference type="Pfam" id="PF04542">
    <property type="entry name" value="Sigma70_r2"/>
    <property type="match status" value="1"/>
</dbReference>
<evidence type="ECO:0000256" key="1">
    <source>
        <dbReference type="ARBA" id="ARBA00010641"/>
    </source>
</evidence>
<name>A0ABR7L887_9PSEU</name>
<keyword evidence="9" id="KW-1185">Reference proteome</keyword>
<dbReference type="CDD" id="cd06171">
    <property type="entry name" value="Sigma70_r4"/>
    <property type="match status" value="1"/>
</dbReference>
<dbReference type="InterPro" id="IPR013325">
    <property type="entry name" value="RNA_pol_sigma_r2"/>
</dbReference>
<keyword evidence="3" id="KW-0731">Sigma factor</keyword>
<keyword evidence="2" id="KW-0805">Transcription regulation</keyword>
<dbReference type="PANTHER" id="PTHR43133:SF50">
    <property type="entry name" value="ECF RNA POLYMERASE SIGMA FACTOR SIGM"/>
    <property type="match status" value="1"/>
</dbReference>
<evidence type="ECO:0000256" key="4">
    <source>
        <dbReference type="ARBA" id="ARBA00023125"/>
    </source>
</evidence>
<dbReference type="InterPro" id="IPR013249">
    <property type="entry name" value="RNA_pol_sigma70_r4_t2"/>
</dbReference>
<evidence type="ECO:0000313" key="8">
    <source>
        <dbReference type="EMBL" id="MBC6448919.1"/>
    </source>
</evidence>
<dbReference type="EMBL" id="JABVED010000009">
    <property type="protein sequence ID" value="MBC6448919.1"/>
    <property type="molecule type" value="Genomic_DNA"/>
</dbReference>
<keyword evidence="4" id="KW-0238">DNA-binding</keyword>
<dbReference type="RefSeq" id="WP_187221395.1">
    <property type="nucleotide sequence ID" value="NZ_JABVED010000009.1"/>
</dbReference>
<feature type="domain" description="RNA polymerase sigma factor 70 region 4 type 2" evidence="7">
    <location>
        <begin position="103"/>
        <end position="152"/>
    </location>
</feature>
<reference evidence="8 9" key="1">
    <citation type="submission" date="2020-06" db="EMBL/GenBank/DDBJ databases">
        <title>Actinokineospora xiongansis sp. nov., isolated from soil of Baiyangdian.</title>
        <authorList>
            <person name="Zhang X."/>
        </authorList>
    </citation>
    <scope>NUCLEOTIDE SEQUENCE [LARGE SCALE GENOMIC DNA]</scope>
    <source>
        <strain evidence="8 9">HBU206404</strain>
    </source>
</reference>
<evidence type="ECO:0000256" key="5">
    <source>
        <dbReference type="ARBA" id="ARBA00023163"/>
    </source>
</evidence>
<dbReference type="Proteomes" id="UP000734823">
    <property type="component" value="Unassembled WGS sequence"/>
</dbReference>
<evidence type="ECO:0000259" key="7">
    <source>
        <dbReference type="Pfam" id="PF08281"/>
    </source>
</evidence>
<evidence type="ECO:0000256" key="2">
    <source>
        <dbReference type="ARBA" id="ARBA00023015"/>
    </source>
</evidence>
<proteinExistence type="inferred from homology"/>
<evidence type="ECO:0000259" key="6">
    <source>
        <dbReference type="Pfam" id="PF04542"/>
    </source>
</evidence>
<accession>A0ABR7L887</accession>
<evidence type="ECO:0000256" key="3">
    <source>
        <dbReference type="ARBA" id="ARBA00023082"/>
    </source>
</evidence>
<dbReference type="InterPro" id="IPR014325">
    <property type="entry name" value="RNA_pol_sigma-E_actinobac"/>
</dbReference>
<dbReference type="SUPFAM" id="SSF88946">
    <property type="entry name" value="Sigma2 domain of RNA polymerase sigma factors"/>
    <property type="match status" value="1"/>
</dbReference>